<dbReference type="EMBL" id="LR031574">
    <property type="protein sequence ID" value="VDC99133.1"/>
    <property type="molecule type" value="Genomic_DNA"/>
</dbReference>
<dbReference type="AlphaFoldDB" id="A0A3P6AAZ8"/>
<sequence>MTAKKSPYIKPFPFFYIMYRQMIAISNAENFFWPHFILSLCSEKYQIDSGLRPLMLY</sequence>
<name>A0A3P6AAZ8_BRACM</name>
<gene>
    <name evidence="1" type="ORF">BRAA02T04786Z</name>
    <name evidence="2" type="ORF">BRAA07T29872Z</name>
</gene>
<dbReference type="EMBL" id="LR031573">
    <property type="protein sequence ID" value="VDC84624.1"/>
    <property type="molecule type" value="Genomic_DNA"/>
</dbReference>
<protein>
    <submittedName>
        <fullName evidence="1">Uncharacterized protein</fullName>
    </submittedName>
</protein>
<reference evidence="1" key="1">
    <citation type="submission" date="2018-11" db="EMBL/GenBank/DDBJ databases">
        <authorList>
            <consortium name="Genoscope - CEA"/>
            <person name="William W."/>
        </authorList>
    </citation>
    <scope>NUCLEOTIDE SEQUENCE</scope>
</reference>
<organism evidence="1">
    <name type="scientific">Brassica campestris</name>
    <name type="common">Field mustard</name>
    <dbReference type="NCBI Taxonomy" id="3711"/>
    <lineage>
        <taxon>Eukaryota</taxon>
        <taxon>Viridiplantae</taxon>
        <taxon>Streptophyta</taxon>
        <taxon>Embryophyta</taxon>
        <taxon>Tracheophyta</taxon>
        <taxon>Spermatophyta</taxon>
        <taxon>Magnoliopsida</taxon>
        <taxon>eudicotyledons</taxon>
        <taxon>Gunneridae</taxon>
        <taxon>Pentapetalae</taxon>
        <taxon>rosids</taxon>
        <taxon>malvids</taxon>
        <taxon>Brassicales</taxon>
        <taxon>Brassicaceae</taxon>
        <taxon>Brassiceae</taxon>
        <taxon>Brassica</taxon>
    </lineage>
</organism>
<proteinExistence type="predicted"/>
<accession>A0A3P6AAZ8</accession>
<evidence type="ECO:0000313" key="1">
    <source>
        <dbReference type="EMBL" id="VDC84624.1"/>
    </source>
</evidence>
<evidence type="ECO:0000313" key="2">
    <source>
        <dbReference type="EMBL" id="VDC99133.1"/>
    </source>
</evidence>